<feature type="domain" description="FAR1" evidence="1">
    <location>
        <begin position="22"/>
        <end position="109"/>
    </location>
</feature>
<comment type="caution">
    <text evidence="2">The sequence shown here is derived from an EMBL/GenBank/DDBJ whole genome shotgun (WGS) entry which is preliminary data.</text>
</comment>
<keyword evidence="3" id="KW-1185">Reference proteome</keyword>
<dbReference type="InterPro" id="IPR004330">
    <property type="entry name" value="FAR1_DNA_bnd_dom"/>
</dbReference>
<dbReference type="Pfam" id="PF03101">
    <property type="entry name" value="FAR1"/>
    <property type="match status" value="1"/>
</dbReference>
<protein>
    <recommendedName>
        <fullName evidence="1">FAR1 domain-containing protein</fullName>
    </recommendedName>
</protein>
<accession>A0AAP0M5R4</accession>
<sequence length="111" mass="13493">MQQLTGEDVIRSQFVTLIDAENFYSKYSKVMGFNIRKNDIQYDNDGETYVRRWVCKREGERAKKYIKRKDRIRELRVTMRVKHPVAFRVRMNKKLGTWFVIPEHLHELVKD</sequence>
<evidence type="ECO:0000259" key="1">
    <source>
        <dbReference type="Pfam" id="PF03101"/>
    </source>
</evidence>
<dbReference type="PANTHER" id="PTHR46328">
    <property type="entry name" value="FAR-RED IMPAIRED RESPONSIVE (FAR1) FAMILY PROTEIN-RELATED"/>
    <property type="match status" value="1"/>
</dbReference>
<organism evidence="2 3">
    <name type="scientific">Citrus x changshan-huyou</name>
    <dbReference type="NCBI Taxonomy" id="2935761"/>
    <lineage>
        <taxon>Eukaryota</taxon>
        <taxon>Viridiplantae</taxon>
        <taxon>Streptophyta</taxon>
        <taxon>Embryophyta</taxon>
        <taxon>Tracheophyta</taxon>
        <taxon>Spermatophyta</taxon>
        <taxon>Magnoliopsida</taxon>
        <taxon>eudicotyledons</taxon>
        <taxon>Gunneridae</taxon>
        <taxon>Pentapetalae</taxon>
        <taxon>rosids</taxon>
        <taxon>malvids</taxon>
        <taxon>Sapindales</taxon>
        <taxon>Rutaceae</taxon>
        <taxon>Aurantioideae</taxon>
        <taxon>Citrus</taxon>
    </lineage>
</organism>
<reference evidence="2 3" key="1">
    <citation type="submission" date="2024-05" db="EMBL/GenBank/DDBJ databases">
        <title>Haplotype-resolved chromosome-level genome assembly of Huyou (Citrus changshanensis).</title>
        <authorList>
            <person name="Miao C."/>
            <person name="Chen W."/>
            <person name="Wu Y."/>
            <person name="Wang L."/>
            <person name="Zhao S."/>
            <person name="Grierson D."/>
            <person name="Xu C."/>
            <person name="Chen K."/>
        </authorList>
    </citation>
    <scope>NUCLEOTIDE SEQUENCE [LARGE SCALE GENOMIC DNA]</scope>
    <source>
        <strain evidence="2">01-14</strain>
        <tissue evidence="2">Leaf</tissue>
    </source>
</reference>
<gene>
    <name evidence="2" type="ORF">WN944_014518</name>
</gene>
<dbReference type="EMBL" id="JBCGBO010000005">
    <property type="protein sequence ID" value="KAK9199328.1"/>
    <property type="molecule type" value="Genomic_DNA"/>
</dbReference>
<proteinExistence type="predicted"/>
<dbReference type="AlphaFoldDB" id="A0AAP0M5R4"/>
<evidence type="ECO:0000313" key="2">
    <source>
        <dbReference type="EMBL" id="KAK9199328.1"/>
    </source>
</evidence>
<evidence type="ECO:0000313" key="3">
    <source>
        <dbReference type="Proteomes" id="UP001428341"/>
    </source>
</evidence>
<dbReference type="Proteomes" id="UP001428341">
    <property type="component" value="Unassembled WGS sequence"/>
</dbReference>
<name>A0AAP0M5R4_9ROSI</name>